<organism evidence="13">
    <name type="scientific">Aureococcus anophagefferens</name>
    <name type="common">Harmful bloom alga</name>
    <dbReference type="NCBI Taxonomy" id="44056"/>
    <lineage>
        <taxon>Eukaryota</taxon>
        <taxon>Sar</taxon>
        <taxon>Stramenopiles</taxon>
        <taxon>Ochrophyta</taxon>
        <taxon>Pelagophyceae</taxon>
        <taxon>Pelagomonadales</taxon>
        <taxon>Pelagomonadaceae</taxon>
        <taxon>Aureococcus</taxon>
    </lineage>
</organism>
<dbReference type="FunCoup" id="F0YHR4">
    <property type="interactions" value="586"/>
</dbReference>
<dbReference type="InterPro" id="IPR004523">
    <property type="entry name" value="Asp-tRNA_synthase_2"/>
</dbReference>
<evidence type="ECO:0000256" key="6">
    <source>
        <dbReference type="ARBA" id="ARBA00022741"/>
    </source>
</evidence>
<dbReference type="InterPro" id="IPR045864">
    <property type="entry name" value="aa-tRNA-synth_II/BPL/LPL"/>
</dbReference>
<keyword evidence="9" id="KW-0030">Aminoacyl-tRNA synthetase</keyword>
<protein>
    <recommendedName>
        <fullName evidence="3">aspartate--tRNA ligase</fullName>
        <ecNumber evidence="3">6.1.1.12</ecNumber>
    </recommendedName>
</protein>
<dbReference type="PRINTS" id="PR01042">
    <property type="entry name" value="TRNASYNTHASP"/>
</dbReference>
<dbReference type="OMA" id="NAIMRIQ"/>
<evidence type="ECO:0000256" key="7">
    <source>
        <dbReference type="ARBA" id="ARBA00022840"/>
    </source>
</evidence>
<evidence type="ECO:0000313" key="12">
    <source>
        <dbReference type="EMBL" id="EGB05375.1"/>
    </source>
</evidence>
<evidence type="ECO:0000259" key="11">
    <source>
        <dbReference type="PROSITE" id="PS50862"/>
    </source>
</evidence>
<dbReference type="GO" id="GO:0017101">
    <property type="term" value="C:aminoacyl-tRNA synthetase multienzyme complex"/>
    <property type="evidence" value="ECO:0007669"/>
    <property type="project" value="TreeGrafter"/>
</dbReference>
<dbReference type="NCBIfam" id="TIGR00458">
    <property type="entry name" value="aspS_nondisc"/>
    <property type="match status" value="1"/>
</dbReference>
<accession>F0YHR4</accession>
<dbReference type="EC" id="6.1.1.12" evidence="3"/>
<dbReference type="GO" id="GO:0004815">
    <property type="term" value="F:aspartate-tRNA ligase activity"/>
    <property type="evidence" value="ECO:0007669"/>
    <property type="project" value="UniProtKB-EC"/>
</dbReference>
<keyword evidence="13" id="KW-1185">Reference proteome</keyword>
<evidence type="ECO:0000256" key="1">
    <source>
        <dbReference type="ARBA" id="ARBA00004496"/>
    </source>
</evidence>
<comment type="similarity">
    <text evidence="2">Belongs to the class-II aminoacyl-tRNA synthetase family. Type 2 subfamily.</text>
</comment>
<reference evidence="12 13" key="1">
    <citation type="journal article" date="2011" name="Proc. Natl. Acad. Sci. U.S.A.">
        <title>Niche of harmful alga Aureococcus anophagefferens revealed through ecogenomics.</title>
        <authorList>
            <person name="Gobler C.J."/>
            <person name="Berry D.L."/>
            <person name="Dyhrman S.T."/>
            <person name="Wilhelm S.W."/>
            <person name="Salamov A."/>
            <person name="Lobanov A.V."/>
            <person name="Zhang Y."/>
            <person name="Collier J.L."/>
            <person name="Wurch L.L."/>
            <person name="Kustka A.B."/>
            <person name="Dill B.D."/>
            <person name="Shah M."/>
            <person name="VerBerkmoes N.C."/>
            <person name="Kuo A."/>
            <person name="Terry A."/>
            <person name="Pangilinan J."/>
            <person name="Lindquist E.A."/>
            <person name="Lucas S."/>
            <person name="Paulsen I.T."/>
            <person name="Hattenrath-Lehmann T.K."/>
            <person name="Talmage S.C."/>
            <person name="Walker E.A."/>
            <person name="Koch F."/>
            <person name="Burson A.M."/>
            <person name="Marcoval M.A."/>
            <person name="Tang Y.Z."/>
            <person name="Lecleir G.R."/>
            <person name="Coyne K.J."/>
            <person name="Berg G.M."/>
            <person name="Bertrand E.M."/>
            <person name="Saito M.A."/>
            <person name="Gladyshev V.N."/>
            <person name="Grigoriev I.V."/>
        </authorList>
    </citation>
    <scope>NUCLEOTIDE SEQUENCE [LARGE SCALE GENOMIC DNA]</scope>
    <source>
        <strain evidence="13">CCMP 1984</strain>
    </source>
</reference>
<keyword evidence="5" id="KW-0436">Ligase</keyword>
<evidence type="ECO:0000256" key="10">
    <source>
        <dbReference type="ARBA" id="ARBA00047904"/>
    </source>
</evidence>
<dbReference type="InterPro" id="IPR002312">
    <property type="entry name" value="Asp/Asn-tRNA-synth_IIb"/>
</dbReference>
<dbReference type="KEGG" id="aaf:AURANDRAFT_30982"/>
<dbReference type="CDD" id="cd04320">
    <property type="entry name" value="AspRS_cyto_N"/>
    <property type="match status" value="1"/>
</dbReference>
<dbReference type="PROSITE" id="PS50862">
    <property type="entry name" value="AA_TRNA_LIGASE_II"/>
    <property type="match status" value="1"/>
</dbReference>
<dbReference type="PANTHER" id="PTHR43450">
    <property type="entry name" value="ASPARTYL-TRNA SYNTHETASE"/>
    <property type="match status" value="1"/>
</dbReference>
<keyword evidence="6" id="KW-0547">Nucleotide-binding</keyword>
<evidence type="ECO:0000256" key="9">
    <source>
        <dbReference type="ARBA" id="ARBA00023146"/>
    </source>
</evidence>
<comment type="catalytic activity">
    <reaction evidence="10">
        <text>tRNA(Asp) + L-aspartate + ATP = L-aspartyl-tRNA(Asp) + AMP + diphosphate</text>
        <dbReference type="Rhea" id="RHEA:19649"/>
        <dbReference type="Rhea" id="RHEA-COMP:9660"/>
        <dbReference type="Rhea" id="RHEA-COMP:9678"/>
        <dbReference type="ChEBI" id="CHEBI:29991"/>
        <dbReference type="ChEBI" id="CHEBI:30616"/>
        <dbReference type="ChEBI" id="CHEBI:33019"/>
        <dbReference type="ChEBI" id="CHEBI:78442"/>
        <dbReference type="ChEBI" id="CHEBI:78516"/>
        <dbReference type="ChEBI" id="CHEBI:456215"/>
        <dbReference type="EC" id="6.1.1.12"/>
    </reaction>
</comment>
<keyword evidence="7" id="KW-0067">ATP-binding</keyword>
<dbReference type="EMBL" id="GL833142">
    <property type="protein sequence ID" value="EGB05375.1"/>
    <property type="molecule type" value="Genomic_DNA"/>
</dbReference>
<dbReference type="SUPFAM" id="SSF55681">
    <property type="entry name" value="Class II aaRS and biotin synthetases"/>
    <property type="match status" value="1"/>
</dbReference>
<keyword evidence="8" id="KW-0648">Protein biosynthesis</keyword>
<dbReference type="InterPro" id="IPR006195">
    <property type="entry name" value="aa-tRNA-synth_II"/>
</dbReference>
<dbReference type="GO" id="GO:0006422">
    <property type="term" value="P:aspartyl-tRNA aminoacylation"/>
    <property type="evidence" value="ECO:0007669"/>
    <property type="project" value="InterPro"/>
</dbReference>
<evidence type="ECO:0000256" key="4">
    <source>
        <dbReference type="ARBA" id="ARBA00022490"/>
    </source>
</evidence>
<dbReference type="InterPro" id="IPR004364">
    <property type="entry name" value="Aa-tRNA-synt_II"/>
</dbReference>
<dbReference type="InterPro" id="IPR012340">
    <property type="entry name" value="NA-bd_OB-fold"/>
</dbReference>
<sequence>MSKNALKKLLKKRDIAARKAASAAEKAAAVGGGGAAGGGAAAEAAGPPLVAAAPAAFGAPAAGLRFGDYATCQSAVELDGAPAAVGALDSPADDVWVRARVANVRAKGNSCFLVLRGLDDALETVQCCYFKNADDGARSKDVLKFLADLTDESVVDARGALVAADVASCSRSTVEIQLKSLFVVTRAPKVLPFLVEDAARSEAVIEASQSTERPFASVGQEARLDYRWLDLRTPAQGSVMRVQAAVCKLFRRTMDDAGFTEIHSPKLVGGESESGAGVFTTEYFGSTACLAQSPQLYKQLARRDLGAVFEVGPVFRAENSNTRRHLCEFTGLDFEMPITSHYLEAVRVGHRTFKAIFEGLERDFSKELAAVRDQYPSEPVVVSDEPVVIHFADAIAMLRDSGVDVEDDYGDLSGADELALGALVKEQHGVDFFVVDRYPAAIRPFYTMRDPSDDRLSNSYDFFLRGQEICSGAQRVHDPAMLEAALKAKGIDPGAEDLSPSLKSYMTAFEHGAPPHAGCGFGLERVVFLYLGLDNIRKASLFPRDPKRCAP</sequence>
<dbReference type="GO" id="GO:0005524">
    <property type="term" value="F:ATP binding"/>
    <property type="evidence" value="ECO:0007669"/>
    <property type="project" value="UniProtKB-KW"/>
</dbReference>
<dbReference type="GO" id="GO:0003723">
    <property type="term" value="F:RNA binding"/>
    <property type="evidence" value="ECO:0007669"/>
    <property type="project" value="TreeGrafter"/>
</dbReference>
<dbReference type="PANTHER" id="PTHR43450:SF1">
    <property type="entry name" value="ASPARTATE--TRNA LIGASE, CYTOPLASMIC"/>
    <property type="match status" value="1"/>
</dbReference>
<dbReference type="RefSeq" id="XP_009040020.1">
    <property type="nucleotide sequence ID" value="XM_009041772.1"/>
</dbReference>
<comment type="subcellular location">
    <subcellularLocation>
        <location evidence="1">Cytoplasm</location>
    </subcellularLocation>
</comment>
<dbReference type="GO" id="GO:0005829">
    <property type="term" value="C:cytosol"/>
    <property type="evidence" value="ECO:0007669"/>
    <property type="project" value="TreeGrafter"/>
</dbReference>
<evidence type="ECO:0000256" key="8">
    <source>
        <dbReference type="ARBA" id="ARBA00022917"/>
    </source>
</evidence>
<dbReference type="InParanoid" id="F0YHR4"/>
<dbReference type="SUPFAM" id="SSF50249">
    <property type="entry name" value="Nucleic acid-binding proteins"/>
    <property type="match status" value="1"/>
</dbReference>
<dbReference type="GeneID" id="20220957"/>
<name>F0YHR4_AURAN</name>
<evidence type="ECO:0000256" key="2">
    <source>
        <dbReference type="ARBA" id="ARBA00005312"/>
    </source>
</evidence>
<dbReference type="eggNOG" id="KOG0556">
    <property type="taxonomic scope" value="Eukaryota"/>
</dbReference>
<feature type="domain" description="Aminoacyl-transfer RNA synthetases class-II family profile" evidence="11">
    <location>
        <begin position="240"/>
        <end position="543"/>
    </location>
</feature>
<dbReference type="OrthoDB" id="372395at2759"/>
<gene>
    <name evidence="12" type="ORF">AURANDRAFT_30982</name>
</gene>
<dbReference type="Gene3D" id="3.30.930.10">
    <property type="entry name" value="Bira Bifunctional Protein, Domain 2"/>
    <property type="match status" value="1"/>
</dbReference>
<keyword evidence="4" id="KW-0963">Cytoplasm</keyword>
<proteinExistence type="inferred from homology"/>
<dbReference type="FunFam" id="3.30.930.10:FF:000038">
    <property type="entry name" value="Aspartate--tRNA ligase"/>
    <property type="match status" value="1"/>
</dbReference>
<evidence type="ECO:0000313" key="13">
    <source>
        <dbReference type="Proteomes" id="UP000002729"/>
    </source>
</evidence>
<dbReference type="Proteomes" id="UP000002729">
    <property type="component" value="Unassembled WGS sequence"/>
</dbReference>
<dbReference type="Pfam" id="PF00152">
    <property type="entry name" value="tRNA-synt_2"/>
    <property type="match status" value="1"/>
</dbReference>
<dbReference type="CDD" id="cd00776">
    <property type="entry name" value="AsxRS_core"/>
    <property type="match status" value="1"/>
</dbReference>
<dbReference type="Gene3D" id="2.40.50.140">
    <property type="entry name" value="Nucleic acid-binding proteins"/>
    <property type="match status" value="1"/>
</dbReference>
<evidence type="ECO:0000256" key="5">
    <source>
        <dbReference type="ARBA" id="ARBA00022598"/>
    </source>
</evidence>
<evidence type="ECO:0000256" key="3">
    <source>
        <dbReference type="ARBA" id="ARBA00012841"/>
    </source>
</evidence>
<dbReference type="AlphaFoldDB" id="F0YHR4"/>